<dbReference type="Proteomes" id="UP001589833">
    <property type="component" value="Unassembled WGS sequence"/>
</dbReference>
<keyword evidence="11 14" id="KW-1133">Transmembrane helix</keyword>
<sequence>MKLAVKLSLFVFISSMIGIILMSVSFYQVSKSFYKTQLQNDIEYRMKAHREVIEEDMSEHTLHHVVLMEKRGPNTSFIIFDSGFQFLESNYPIPTEQLALYKEWLEKNSKAERTEFVETIAHHLPHIWSLTPLEEDGRVVGYLFIDQDTGEFELAKTKLLAISVIMGVFTLLLSAVITVYLSKKLTSPLIKVRNSTRKIAKGEFDVDLSPRGNDEIADLMNHISSMAEQLKEYRDSRQQFLSNVSHDLRTPLTYIKAYAALLKEEKSSTEKDIKEHSTIIHSEAIRMERLVNDLFQLMKLDEGNFTIVKQEIDFSSLVANTLQKVKVNAEEKKVELIFIATDKIIANVDGERMEQVILNLVTNSLRSTKPGGNIEAILKQNSTKVILQIKDSGQGIPEEDLPFIWDRFYRVDKSRSSKTGGSGLGLSIIRQLIELHNGEISVKSRLGEGTVFTITLNKD</sequence>
<evidence type="ECO:0000256" key="8">
    <source>
        <dbReference type="ARBA" id="ARBA00022741"/>
    </source>
</evidence>
<keyword evidence="18" id="KW-1185">Reference proteome</keyword>
<evidence type="ECO:0000313" key="17">
    <source>
        <dbReference type="EMBL" id="MFC0562463.1"/>
    </source>
</evidence>
<dbReference type="SMART" id="SM00387">
    <property type="entry name" value="HATPase_c"/>
    <property type="match status" value="1"/>
</dbReference>
<evidence type="ECO:0000256" key="9">
    <source>
        <dbReference type="ARBA" id="ARBA00022777"/>
    </source>
</evidence>
<feature type="transmembrane region" description="Helical" evidence="14">
    <location>
        <begin position="159"/>
        <end position="181"/>
    </location>
</feature>
<evidence type="ECO:0000256" key="14">
    <source>
        <dbReference type="SAM" id="Phobius"/>
    </source>
</evidence>
<dbReference type="Pfam" id="PF02518">
    <property type="entry name" value="HATPase_c"/>
    <property type="match status" value="1"/>
</dbReference>
<dbReference type="EC" id="2.7.13.3" evidence="3"/>
<comment type="caution">
    <text evidence="17">The sequence shown here is derived from an EMBL/GenBank/DDBJ whole genome shotgun (WGS) entry which is preliminary data.</text>
</comment>
<dbReference type="PANTHER" id="PTHR45528">
    <property type="entry name" value="SENSOR HISTIDINE KINASE CPXA"/>
    <property type="match status" value="1"/>
</dbReference>
<gene>
    <name evidence="17" type="ORF">ACFFH4_26915</name>
</gene>
<dbReference type="InterPro" id="IPR003594">
    <property type="entry name" value="HATPase_dom"/>
</dbReference>
<keyword evidence="12" id="KW-0902">Two-component regulatory system</keyword>
<evidence type="ECO:0000313" key="18">
    <source>
        <dbReference type="Proteomes" id="UP001589833"/>
    </source>
</evidence>
<dbReference type="Pfam" id="PF00672">
    <property type="entry name" value="HAMP"/>
    <property type="match status" value="1"/>
</dbReference>
<evidence type="ECO:0000259" key="16">
    <source>
        <dbReference type="PROSITE" id="PS50885"/>
    </source>
</evidence>
<dbReference type="InterPro" id="IPR050398">
    <property type="entry name" value="HssS/ArlS-like"/>
</dbReference>
<accession>A0ABV6NQW3</accession>
<keyword evidence="5" id="KW-0597">Phosphoprotein</keyword>
<keyword evidence="8" id="KW-0547">Nucleotide-binding</keyword>
<dbReference type="SMART" id="SM00304">
    <property type="entry name" value="HAMP"/>
    <property type="match status" value="1"/>
</dbReference>
<keyword evidence="13 14" id="KW-0472">Membrane</keyword>
<dbReference type="PRINTS" id="PR00344">
    <property type="entry name" value="BCTRLSENSOR"/>
</dbReference>
<feature type="domain" description="HAMP" evidence="16">
    <location>
        <begin position="183"/>
        <end position="235"/>
    </location>
</feature>
<evidence type="ECO:0000256" key="3">
    <source>
        <dbReference type="ARBA" id="ARBA00012438"/>
    </source>
</evidence>
<dbReference type="InterPro" id="IPR036890">
    <property type="entry name" value="HATPase_C_sf"/>
</dbReference>
<dbReference type="InterPro" id="IPR003661">
    <property type="entry name" value="HisK_dim/P_dom"/>
</dbReference>
<dbReference type="Gene3D" id="6.10.340.10">
    <property type="match status" value="1"/>
</dbReference>
<evidence type="ECO:0000256" key="2">
    <source>
        <dbReference type="ARBA" id="ARBA00004651"/>
    </source>
</evidence>
<dbReference type="Pfam" id="PF00512">
    <property type="entry name" value="HisKA"/>
    <property type="match status" value="1"/>
</dbReference>
<feature type="transmembrane region" description="Helical" evidence="14">
    <location>
        <begin position="7"/>
        <end position="27"/>
    </location>
</feature>
<evidence type="ECO:0000256" key="12">
    <source>
        <dbReference type="ARBA" id="ARBA00023012"/>
    </source>
</evidence>
<dbReference type="GO" id="GO:0016301">
    <property type="term" value="F:kinase activity"/>
    <property type="evidence" value="ECO:0007669"/>
    <property type="project" value="UniProtKB-KW"/>
</dbReference>
<evidence type="ECO:0000256" key="10">
    <source>
        <dbReference type="ARBA" id="ARBA00022840"/>
    </source>
</evidence>
<dbReference type="CDD" id="cd00082">
    <property type="entry name" value="HisKA"/>
    <property type="match status" value="1"/>
</dbReference>
<protein>
    <recommendedName>
        <fullName evidence="3">histidine kinase</fullName>
        <ecNumber evidence="3">2.7.13.3</ecNumber>
    </recommendedName>
</protein>
<proteinExistence type="predicted"/>
<dbReference type="SUPFAM" id="SSF158472">
    <property type="entry name" value="HAMP domain-like"/>
    <property type="match status" value="1"/>
</dbReference>
<dbReference type="PROSITE" id="PS50885">
    <property type="entry name" value="HAMP"/>
    <property type="match status" value="1"/>
</dbReference>
<evidence type="ECO:0000256" key="5">
    <source>
        <dbReference type="ARBA" id="ARBA00022553"/>
    </source>
</evidence>
<dbReference type="EMBL" id="JBHLTR010000131">
    <property type="protein sequence ID" value="MFC0562463.1"/>
    <property type="molecule type" value="Genomic_DNA"/>
</dbReference>
<dbReference type="CDD" id="cd06225">
    <property type="entry name" value="HAMP"/>
    <property type="match status" value="1"/>
</dbReference>
<evidence type="ECO:0000256" key="1">
    <source>
        <dbReference type="ARBA" id="ARBA00000085"/>
    </source>
</evidence>
<dbReference type="InterPro" id="IPR036097">
    <property type="entry name" value="HisK_dim/P_sf"/>
</dbReference>
<evidence type="ECO:0000256" key="13">
    <source>
        <dbReference type="ARBA" id="ARBA00023136"/>
    </source>
</evidence>
<dbReference type="Gene3D" id="3.30.565.10">
    <property type="entry name" value="Histidine kinase-like ATPase, C-terminal domain"/>
    <property type="match status" value="1"/>
</dbReference>
<dbReference type="InterPro" id="IPR003660">
    <property type="entry name" value="HAMP_dom"/>
</dbReference>
<comment type="subcellular location">
    <subcellularLocation>
        <location evidence="2">Cell membrane</location>
        <topology evidence="2">Multi-pass membrane protein</topology>
    </subcellularLocation>
</comment>
<dbReference type="RefSeq" id="WP_273844682.1">
    <property type="nucleotide sequence ID" value="NZ_JAQQWT010000010.1"/>
</dbReference>
<keyword evidence="4" id="KW-1003">Cell membrane</keyword>
<evidence type="ECO:0000256" key="7">
    <source>
        <dbReference type="ARBA" id="ARBA00022692"/>
    </source>
</evidence>
<dbReference type="InterPro" id="IPR005467">
    <property type="entry name" value="His_kinase_dom"/>
</dbReference>
<keyword evidence="9 17" id="KW-0418">Kinase</keyword>
<keyword evidence="10" id="KW-0067">ATP-binding</keyword>
<dbReference type="SMART" id="SM00388">
    <property type="entry name" value="HisKA"/>
    <property type="match status" value="1"/>
</dbReference>
<dbReference type="InterPro" id="IPR004358">
    <property type="entry name" value="Sig_transdc_His_kin-like_C"/>
</dbReference>
<evidence type="ECO:0000256" key="11">
    <source>
        <dbReference type="ARBA" id="ARBA00022989"/>
    </source>
</evidence>
<feature type="domain" description="Histidine kinase" evidence="15">
    <location>
        <begin position="243"/>
        <end position="459"/>
    </location>
</feature>
<dbReference type="PANTHER" id="PTHR45528:SF1">
    <property type="entry name" value="SENSOR HISTIDINE KINASE CPXA"/>
    <property type="match status" value="1"/>
</dbReference>
<keyword evidence="6" id="KW-0808">Transferase</keyword>
<keyword evidence="7 14" id="KW-0812">Transmembrane</keyword>
<dbReference type="SUPFAM" id="SSF47384">
    <property type="entry name" value="Homodimeric domain of signal transducing histidine kinase"/>
    <property type="match status" value="1"/>
</dbReference>
<dbReference type="Gene3D" id="1.10.287.130">
    <property type="match status" value="1"/>
</dbReference>
<dbReference type="CDD" id="cd00075">
    <property type="entry name" value="HATPase"/>
    <property type="match status" value="1"/>
</dbReference>
<organism evidence="17 18">
    <name type="scientific">Halalkalibacter alkalisediminis</name>
    <dbReference type="NCBI Taxonomy" id="935616"/>
    <lineage>
        <taxon>Bacteria</taxon>
        <taxon>Bacillati</taxon>
        <taxon>Bacillota</taxon>
        <taxon>Bacilli</taxon>
        <taxon>Bacillales</taxon>
        <taxon>Bacillaceae</taxon>
        <taxon>Halalkalibacter</taxon>
    </lineage>
</organism>
<evidence type="ECO:0000256" key="6">
    <source>
        <dbReference type="ARBA" id="ARBA00022679"/>
    </source>
</evidence>
<dbReference type="SUPFAM" id="SSF55874">
    <property type="entry name" value="ATPase domain of HSP90 chaperone/DNA topoisomerase II/histidine kinase"/>
    <property type="match status" value="1"/>
</dbReference>
<dbReference type="PROSITE" id="PS50109">
    <property type="entry name" value="HIS_KIN"/>
    <property type="match status" value="1"/>
</dbReference>
<evidence type="ECO:0000256" key="4">
    <source>
        <dbReference type="ARBA" id="ARBA00022475"/>
    </source>
</evidence>
<name>A0ABV6NQW3_9BACI</name>
<reference evidence="17 18" key="1">
    <citation type="submission" date="2024-09" db="EMBL/GenBank/DDBJ databases">
        <authorList>
            <person name="Sun Q."/>
            <person name="Mori K."/>
        </authorList>
    </citation>
    <scope>NUCLEOTIDE SEQUENCE [LARGE SCALE GENOMIC DNA]</scope>
    <source>
        <strain evidence="17 18">NCAIM B.02301</strain>
    </source>
</reference>
<evidence type="ECO:0000259" key="15">
    <source>
        <dbReference type="PROSITE" id="PS50109"/>
    </source>
</evidence>
<comment type="catalytic activity">
    <reaction evidence="1">
        <text>ATP + protein L-histidine = ADP + protein N-phospho-L-histidine.</text>
        <dbReference type="EC" id="2.7.13.3"/>
    </reaction>
</comment>